<name>A0A1B0ACJ3_GLOPL</name>
<dbReference type="EnsemblMetazoa" id="GPAI041177-RA">
    <property type="protein sequence ID" value="GPAI041177-PA"/>
    <property type="gene ID" value="GPAI041177"/>
</dbReference>
<protein>
    <submittedName>
        <fullName evidence="1">Uncharacterized protein</fullName>
    </submittedName>
</protein>
<dbReference type="AlphaFoldDB" id="A0A1B0ACJ3"/>
<evidence type="ECO:0000313" key="2">
    <source>
        <dbReference type="Proteomes" id="UP000092445"/>
    </source>
</evidence>
<reference evidence="2" key="1">
    <citation type="submission" date="2014-03" db="EMBL/GenBank/DDBJ databases">
        <authorList>
            <person name="Aksoy S."/>
            <person name="Warren W."/>
            <person name="Wilson R.K."/>
        </authorList>
    </citation>
    <scope>NUCLEOTIDE SEQUENCE [LARGE SCALE GENOMIC DNA]</scope>
    <source>
        <strain evidence="2">IAEA</strain>
    </source>
</reference>
<reference evidence="1" key="2">
    <citation type="submission" date="2020-05" db="UniProtKB">
        <authorList>
            <consortium name="EnsemblMetazoa"/>
        </authorList>
    </citation>
    <scope>IDENTIFICATION</scope>
    <source>
        <strain evidence="1">IAEA</strain>
    </source>
</reference>
<organism evidence="1 2">
    <name type="scientific">Glossina pallidipes</name>
    <name type="common">Tsetse fly</name>
    <dbReference type="NCBI Taxonomy" id="7398"/>
    <lineage>
        <taxon>Eukaryota</taxon>
        <taxon>Metazoa</taxon>
        <taxon>Ecdysozoa</taxon>
        <taxon>Arthropoda</taxon>
        <taxon>Hexapoda</taxon>
        <taxon>Insecta</taxon>
        <taxon>Pterygota</taxon>
        <taxon>Neoptera</taxon>
        <taxon>Endopterygota</taxon>
        <taxon>Diptera</taxon>
        <taxon>Brachycera</taxon>
        <taxon>Muscomorpha</taxon>
        <taxon>Hippoboscoidea</taxon>
        <taxon>Glossinidae</taxon>
        <taxon>Glossina</taxon>
    </lineage>
</organism>
<dbReference type="VEuPathDB" id="VectorBase:GPAI041177"/>
<accession>A0A1B0ACJ3</accession>
<keyword evidence="2" id="KW-1185">Reference proteome</keyword>
<sequence>MVFSQPKGSGSNQAGESDTGILPADVIMVWEDLARISKNHQASTVSNESWDKTVNKADASAFAISYASLAVVLKRAVAAPVAGINLTVGHPQLYQYQNWLKTSQKLVSDSWWHKGYGHTEGGDEKIIPGVAPTLGVKVRGLKPMCGSRMLLLTTHSEEGLSVVPNT</sequence>
<evidence type="ECO:0000313" key="1">
    <source>
        <dbReference type="EnsemblMetazoa" id="GPAI041177-PA"/>
    </source>
</evidence>
<proteinExistence type="predicted"/>
<dbReference type="Proteomes" id="UP000092445">
    <property type="component" value="Unassembled WGS sequence"/>
</dbReference>